<feature type="domain" description="FAD-binding PCMH-type" evidence="7">
    <location>
        <begin position="413"/>
        <end position="579"/>
    </location>
</feature>
<dbReference type="InterPro" id="IPR012951">
    <property type="entry name" value="BBE"/>
</dbReference>
<name>A0A834ZUN3_TETSI</name>
<dbReference type="Proteomes" id="UP000655225">
    <property type="component" value="Unassembled WGS sequence"/>
</dbReference>
<dbReference type="InterPro" id="IPR006094">
    <property type="entry name" value="Oxid_FAD_bind_N"/>
</dbReference>
<comment type="caution">
    <text evidence="8">The sequence shown here is derived from an EMBL/GenBank/DDBJ whole genome shotgun (WGS) entry which is preliminary data.</text>
</comment>
<comment type="similarity">
    <text evidence="2">Belongs to the oxygen-dependent FAD-linked oxidoreductase family.</text>
</comment>
<dbReference type="GO" id="GO:0016491">
    <property type="term" value="F:oxidoreductase activity"/>
    <property type="evidence" value="ECO:0007669"/>
    <property type="project" value="InterPro"/>
</dbReference>
<dbReference type="AlphaFoldDB" id="A0A834ZUN3"/>
<sequence length="892" mass="99652">MQIRVRSGGHDYEGLSYVSDVPFIIVDLINMRSVSVDIDDNSAWIQSGATIGQVYYSIAEKSKTHGFPAGVCPTVGVGGHFSGGGYGTLLRKYGLAADNVLDAYLVDVNGRILNRNSMGEELFWAIRGGGGASFGVILSWKIRLVPVPPTVTVFTLNKNLEQGATKILHRWQYVADKFHEDLFIRVIITTTNATREGGKTIQVSFNSLFLGGVEKLLQLTNESFPELGLERKDCIEMSWIESILYFAGFPSGTSYDVLLDRVPQSREFFKAKSDYVKEPISEIGLEGIWKMFFEEEAKAAEMILSPYGGRMSEISESAIPFPHRDGNLYKIQHLVYWEEEGTEASQRHIDWIRRLYSYMAPYVSKSPRAAYINYRDLDLGTNNINGSTSYKQASIWGTKYFKNNFNKLVHVKTKVDPGNFFRNEQSIPSLSSWGKKRDSMACRLEFELSGGHDYEGLSYVSDVPFIIVDLINMRSVSIDIDDNSAWIQAGATIGQVYYSITEKSKTHGFPAGVCPTVGVGGHFSGGRYGDSVRDAYLVDVNGRILKRNSMGEELFWAIREGGGASFGVILSWKIRLVPVPPTVTIFTLNKNLEQGATKILHRWQYIADKLHEDIFIRVIITTTNATREGGKTIKVSFNSLFLGGELGTNNRLCKLMTSREFFKAKSDYVKEPISEIGLEGIWKMFFEEEAKEAQMIFIPYCASQRHIDCIRRLYSYMTPYVFKSPRAAYINYRDLDLGTNNINGSTSYKQASIWGIQYFKNNFNRLVHVKTRVDPVEVSINSVEVAEVESRSSEVSQSSIVGSKVEDNKVARPMPHFIEGVSGGLSEKNTLMSLQEASVDRAFAGPIGSDMAGPKTSSLKIIDMCLGFPNSLQKKEGMMLYGFSGVLGISLI</sequence>
<dbReference type="InterPro" id="IPR036318">
    <property type="entry name" value="FAD-bd_PCMH-like_sf"/>
</dbReference>
<dbReference type="SUPFAM" id="SSF56176">
    <property type="entry name" value="FAD-binding/transporter-associated domain-like"/>
    <property type="match status" value="2"/>
</dbReference>
<dbReference type="PANTHER" id="PTHR32448">
    <property type="entry name" value="OS08G0158400 PROTEIN"/>
    <property type="match status" value="1"/>
</dbReference>
<feature type="domain" description="FAD-binding PCMH-type" evidence="7">
    <location>
        <begin position="1"/>
        <end position="147"/>
    </location>
</feature>
<keyword evidence="4" id="KW-0732">Signal</keyword>
<comment type="cofactor">
    <cofactor evidence="1">
        <name>FAD</name>
        <dbReference type="ChEBI" id="CHEBI:57692"/>
    </cofactor>
</comment>
<protein>
    <recommendedName>
        <fullName evidence="7">FAD-binding PCMH-type domain-containing protein</fullName>
    </recommendedName>
</protein>
<evidence type="ECO:0000256" key="3">
    <source>
        <dbReference type="ARBA" id="ARBA00022630"/>
    </source>
</evidence>
<dbReference type="Gene3D" id="3.30.43.10">
    <property type="entry name" value="Uridine Diphospho-n-acetylenolpyruvylglucosamine Reductase, domain 2"/>
    <property type="match status" value="2"/>
</dbReference>
<evidence type="ECO:0000259" key="7">
    <source>
        <dbReference type="PROSITE" id="PS51387"/>
    </source>
</evidence>
<keyword evidence="9" id="KW-1185">Reference proteome</keyword>
<evidence type="ECO:0000256" key="6">
    <source>
        <dbReference type="ARBA" id="ARBA00023180"/>
    </source>
</evidence>
<dbReference type="OrthoDB" id="415825at2759"/>
<evidence type="ECO:0000313" key="8">
    <source>
        <dbReference type="EMBL" id="KAF8412767.1"/>
    </source>
</evidence>
<evidence type="ECO:0000256" key="1">
    <source>
        <dbReference type="ARBA" id="ARBA00001974"/>
    </source>
</evidence>
<reference evidence="8 9" key="1">
    <citation type="submission" date="2020-04" db="EMBL/GenBank/DDBJ databases">
        <title>Plant Genome Project.</title>
        <authorList>
            <person name="Zhang R.-G."/>
        </authorList>
    </citation>
    <scope>NUCLEOTIDE SEQUENCE [LARGE SCALE GENOMIC DNA]</scope>
    <source>
        <strain evidence="8">YNK0</strain>
        <tissue evidence="8">Leaf</tissue>
    </source>
</reference>
<proteinExistence type="inferred from homology"/>
<dbReference type="Pfam" id="PF08031">
    <property type="entry name" value="BBE"/>
    <property type="match status" value="2"/>
</dbReference>
<keyword evidence="6" id="KW-0325">Glycoprotein</keyword>
<organism evidence="8 9">
    <name type="scientific">Tetracentron sinense</name>
    <name type="common">Spur-leaf</name>
    <dbReference type="NCBI Taxonomy" id="13715"/>
    <lineage>
        <taxon>Eukaryota</taxon>
        <taxon>Viridiplantae</taxon>
        <taxon>Streptophyta</taxon>
        <taxon>Embryophyta</taxon>
        <taxon>Tracheophyta</taxon>
        <taxon>Spermatophyta</taxon>
        <taxon>Magnoliopsida</taxon>
        <taxon>Trochodendrales</taxon>
        <taxon>Trochodendraceae</taxon>
        <taxon>Tetracentron</taxon>
    </lineage>
</organism>
<keyword evidence="3" id="KW-0285">Flavoprotein</keyword>
<evidence type="ECO:0000256" key="5">
    <source>
        <dbReference type="ARBA" id="ARBA00022827"/>
    </source>
</evidence>
<dbReference type="Gene3D" id="3.30.465.10">
    <property type="match status" value="3"/>
</dbReference>
<dbReference type="GO" id="GO:0071949">
    <property type="term" value="F:FAD binding"/>
    <property type="evidence" value="ECO:0007669"/>
    <property type="project" value="InterPro"/>
</dbReference>
<gene>
    <name evidence="8" type="ORF">HHK36_000737</name>
</gene>
<dbReference type="InterPro" id="IPR016169">
    <property type="entry name" value="FAD-bd_PCMH_sub2"/>
</dbReference>
<evidence type="ECO:0000256" key="4">
    <source>
        <dbReference type="ARBA" id="ARBA00022729"/>
    </source>
</evidence>
<dbReference type="InterPro" id="IPR016166">
    <property type="entry name" value="FAD-bd_PCMH"/>
</dbReference>
<accession>A0A834ZUN3</accession>
<evidence type="ECO:0000313" key="9">
    <source>
        <dbReference type="Proteomes" id="UP000655225"/>
    </source>
</evidence>
<dbReference type="Pfam" id="PF01565">
    <property type="entry name" value="FAD_binding_4"/>
    <property type="match status" value="2"/>
</dbReference>
<dbReference type="EMBL" id="JABCRI010000001">
    <property type="protein sequence ID" value="KAF8412767.1"/>
    <property type="molecule type" value="Genomic_DNA"/>
</dbReference>
<dbReference type="InterPro" id="IPR016167">
    <property type="entry name" value="FAD-bd_PCMH_sub1"/>
</dbReference>
<keyword evidence="5" id="KW-0274">FAD</keyword>
<dbReference type="OMA" id="IQCLSHN"/>
<dbReference type="PROSITE" id="PS51387">
    <property type="entry name" value="FAD_PCMH"/>
    <property type="match status" value="2"/>
</dbReference>
<dbReference type="Gene3D" id="3.40.462.20">
    <property type="match status" value="2"/>
</dbReference>
<evidence type="ECO:0000256" key="2">
    <source>
        <dbReference type="ARBA" id="ARBA00005466"/>
    </source>
</evidence>